<name>A0A1I0GG03_9PROT</name>
<dbReference type="EMBL" id="FOIA01000073">
    <property type="protein sequence ID" value="SET70045.1"/>
    <property type="molecule type" value="Genomic_DNA"/>
</dbReference>
<dbReference type="Pfam" id="PF05930">
    <property type="entry name" value="Phage_AlpA"/>
    <property type="match status" value="1"/>
</dbReference>
<keyword evidence="2" id="KW-1185">Reference proteome</keyword>
<reference evidence="2" key="1">
    <citation type="submission" date="2016-10" db="EMBL/GenBank/DDBJ databases">
        <authorList>
            <person name="Varghese N."/>
            <person name="Submissions S."/>
        </authorList>
    </citation>
    <scope>NUCLEOTIDE SEQUENCE [LARGE SCALE GENOMIC DNA]</scope>
    <source>
        <strain evidence="2">Nm71</strain>
    </source>
</reference>
<proteinExistence type="predicted"/>
<protein>
    <submittedName>
        <fullName evidence="1">Transcriptional regulator, AlpA family</fullName>
    </submittedName>
</protein>
<sequence>MQLKFLRCSDVEERTGYSRSTIYNRIAEGLLPEPVKIGIRASAWPDFEINAINAALVAGKSDEEIRALVARLVAARKTMA</sequence>
<dbReference type="Gene3D" id="1.10.238.160">
    <property type="match status" value="1"/>
</dbReference>
<gene>
    <name evidence="1" type="ORF">SAMN05216326_1731</name>
</gene>
<dbReference type="Proteomes" id="UP000199345">
    <property type="component" value="Unassembled WGS sequence"/>
</dbReference>
<evidence type="ECO:0000313" key="2">
    <source>
        <dbReference type="Proteomes" id="UP000199345"/>
    </source>
</evidence>
<dbReference type="InterPro" id="IPR010260">
    <property type="entry name" value="AlpA"/>
</dbReference>
<organism evidence="1 2">
    <name type="scientific">Nitrosomonas marina</name>
    <dbReference type="NCBI Taxonomy" id="917"/>
    <lineage>
        <taxon>Bacteria</taxon>
        <taxon>Pseudomonadati</taxon>
        <taxon>Pseudomonadota</taxon>
        <taxon>Betaproteobacteria</taxon>
        <taxon>Nitrosomonadales</taxon>
        <taxon>Nitrosomonadaceae</taxon>
        <taxon>Nitrosomonas</taxon>
    </lineage>
</organism>
<evidence type="ECO:0000313" key="1">
    <source>
        <dbReference type="EMBL" id="SET70045.1"/>
    </source>
</evidence>
<dbReference type="AlphaFoldDB" id="A0A1I0GG03"/>
<dbReference type="RefSeq" id="WP_090662188.1">
    <property type="nucleotide sequence ID" value="NZ_FOIA01000073.1"/>
</dbReference>
<accession>A0A1I0GG03</accession>
<dbReference type="OrthoDB" id="5398721at2"/>